<evidence type="ECO:0000256" key="1">
    <source>
        <dbReference type="SAM" id="SignalP"/>
    </source>
</evidence>
<evidence type="ECO:0000313" key="2">
    <source>
        <dbReference type="EMBL" id="GFR32505.1"/>
    </source>
</evidence>
<organism evidence="2 3">
    <name type="scientific">Trichonephila clavata</name>
    <name type="common">Joro spider</name>
    <name type="synonym">Nephila clavata</name>
    <dbReference type="NCBI Taxonomy" id="2740835"/>
    <lineage>
        <taxon>Eukaryota</taxon>
        <taxon>Metazoa</taxon>
        <taxon>Ecdysozoa</taxon>
        <taxon>Arthropoda</taxon>
        <taxon>Chelicerata</taxon>
        <taxon>Arachnida</taxon>
        <taxon>Araneae</taxon>
        <taxon>Araneomorphae</taxon>
        <taxon>Entelegynae</taxon>
        <taxon>Araneoidea</taxon>
        <taxon>Nephilidae</taxon>
        <taxon>Trichonephila</taxon>
    </lineage>
</organism>
<keyword evidence="1" id="KW-0732">Signal</keyword>
<keyword evidence="3" id="KW-1185">Reference proteome</keyword>
<feature type="signal peptide" evidence="1">
    <location>
        <begin position="1"/>
        <end position="22"/>
    </location>
</feature>
<dbReference type="Proteomes" id="UP000887116">
    <property type="component" value="Unassembled WGS sequence"/>
</dbReference>
<feature type="chain" id="PRO_5036469630" evidence="1">
    <location>
        <begin position="23"/>
        <end position="89"/>
    </location>
</feature>
<gene>
    <name evidence="2" type="ORF">TNCT_237731</name>
</gene>
<reference evidence="2" key="1">
    <citation type="submission" date="2020-07" db="EMBL/GenBank/DDBJ databases">
        <title>Multicomponent nature underlies the extraordinary mechanical properties of spider dragline silk.</title>
        <authorList>
            <person name="Kono N."/>
            <person name="Nakamura H."/>
            <person name="Mori M."/>
            <person name="Yoshida Y."/>
            <person name="Ohtoshi R."/>
            <person name="Malay A.D."/>
            <person name="Moran D.A.P."/>
            <person name="Tomita M."/>
            <person name="Numata K."/>
            <person name="Arakawa K."/>
        </authorList>
    </citation>
    <scope>NUCLEOTIDE SEQUENCE</scope>
</reference>
<comment type="caution">
    <text evidence="2">The sequence shown here is derived from an EMBL/GenBank/DDBJ whole genome shotgun (WGS) entry which is preliminary data.</text>
</comment>
<protein>
    <submittedName>
        <fullName evidence="2">Uncharacterized protein</fullName>
    </submittedName>
</protein>
<dbReference type="AlphaFoldDB" id="A0A8X6JEK7"/>
<evidence type="ECO:0000313" key="3">
    <source>
        <dbReference type="Proteomes" id="UP000887116"/>
    </source>
</evidence>
<accession>A0A8X6JEK7</accession>
<sequence>MAVVSKLELVILISWCGMLSLSSLDQNCGSAASKGAVCPVDIVVGEGEVMTRLKVGLLKIDDVEIPFRDEFSEFLHSGSDSVGVPGHQR</sequence>
<name>A0A8X6JEK7_TRICU</name>
<proteinExistence type="predicted"/>
<dbReference type="EMBL" id="BMAO01009667">
    <property type="protein sequence ID" value="GFR32505.1"/>
    <property type="molecule type" value="Genomic_DNA"/>
</dbReference>